<evidence type="ECO:0000256" key="1">
    <source>
        <dbReference type="SAM" id="MobiDB-lite"/>
    </source>
</evidence>
<sequence length="278" mass="30306">MPGGRLTQPERRRIAAGLAEGLSYSEIARSLRRPTSTVTREIARNGGPSGYQPDRAHLATERRARRRKPGVPARPARVPAAAHGRDPEAVDELLRGLTALLATTGLPRMMAGVLACLYTSDSGSLTSAELVQRLRVSPASISKAVGYLEEQELIRRERDPRRRRERYVCDNGAWYRALLASARVSAELADLAERGVGVLGPATPGGARLEDMSRIHRHLSHDLLQLTERWRPLLVSEPFLVGEPLLMGEKGRPPAAEAGRGSSAIPSGDGIREAWISR</sequence>
<protein>
    <submittedName>
        <fullName evidence="3">DNA-binding transcriptional ArsR family regulator</fullName>
    </submittedName>
</protein>
<dbReference type="Pfam" id="PF13936">
    <property type="entry name" value="HTH_38"/>
    <property type="match status" value="1"/>
</dbReference>
<dbReference type="PANTHER" id="PTHR10948:SF23">
    <property type="entry name" value="TRANSPOSASE INSI FOR INSERTION SEQUENCE ELEMENT IS30A-RELATED"/>
    <property type="match status" value="1"/>
</dbReference>
<dbReference type="InterPro" id="IPR025246">
    <property type="entry name" value="IS30-like_HTH"/>
</dbReference>
<keyword evidence="3" id="KW-0238">DNA-binding</keyword>
<dbReference type="InterPro" id="IPR036390">
    <property type="entry name" value="WH_DNA-bd_sf"/>
</dbReference>
<feature type="compositionally biased region" description="Low complexity" evidence="1">
    <location>
        <begin position="70"/>
        <end position="82"/>
    </location>
</feature>
<proteinExistence type="predicted"/>
<dbReference type="InterPro" id="IPR036388">
    <property type="entry name" value="WH-like_DNA-bd_sf"/>
</dbReference>
<accession>A0ABT1K1Z5</accession>
<dbReference type="SUPFAM" id="SSF46785">
    <property type="entry name" value="Winged helix' DNA-binding domain"/>
    <property type="match status" value="1"/>
</dbReference>
<dbReference type="InterPro" id="IPR000835">
    <property type="entry name" value="HTH_MarR-typ"/>
</dbReference>
<dbReference type="Gene3D" id="1.10.10.10">
    <property type="entry name" value="Winged helix-like DNA-binding domain superfamily/Winged helix DNA-binding domain"/>
    <property type="match status" value="1"/>
</dbReference>
<organism evidence="3 4">
    <name type="scientific">Nonomuraea roseoviolacea subsp. carminata</name>
    <dbReference type="NCBI Taxonomy" id="160689"/>
    <lineage>
        <taxon>Bacteria</taxon>
        <taxon>Bacillati</taxon>
        <taxon>Actinomycetota</taxon>
        <taxon>Actinomycetes</taxon>
        <taxon>Streptosporangiales</taxon>
        <taxon>Streptosporangiaceae</taxon>
        <taxon>Nonomuraea</taxon>
    </lineage>
</organism>
<dbReference type="PANTHER" id="PTHR10948">
    <property type="entry name" value="TRANSPOSASE"/>
    <property type="match status" value="1"/>
</dbReference>
<evidence type="ECO:0000313" key="4">
    <source>
        <dbReference type="Proteomes" id="UP001320766"/>
    </source>
</evidence>
<evidence type="ECO:0000259" key="2">
    <source>
        <dbReference type="SMART" id="SM00347"/>
    </source>
</evidence>
<dbReference type="SMART" id="SM00347">
    <property type="entry name" value="HTH_MARR"/>
    <property type="match status" value="1"/>
</dbReference>
<dbReference type="GO" id="GO:0003677">
    <property type="term" value="F:DNA binding"/>
    <property type="evidence" value="ECO:0007669"/>
    <property type="project" value="UniProtKB-KW"/>
</dbReference>
<dbReference type="Proteomes" id="UP001320766">
    <property type="component" value="Unassembled WGS sequence"/>
</dbReference>
<dbReference type="RefSeq" id="WP_253770741.1">
    <property type="nucleotide sequence ID" value="NZ_BAAAVE010000004.1"/>
</dbReference>
<comment type="caution">
    <text evidence="3">The sequence shown here is derived from an EMBL/GenBank/DDBJ whole genome shotgun (WGS) entry which is preliminary data.</text>
</comment>
<dbReference type="Pfam" id="PF12802">
    <property type="entry name" value="MarR_2"/>
    <property type="match status" value="1"/>
</dbReference>
<dbReference type="Gene3D" id="1.10.287.160">
    <property type="entry name" value="HR1 repeat"/>
    <property type="match status" value="1"/>
</dbReference>
<feature type="domain" description="HTH marR-type" evidence="2">
    <location>
        <begin position="99"/>
        <end position="196"/>
    </location>
</feature>
<keyword evidence="4" id="KW-1185">Reference proteome</keyword>
<gene>
    <name evidence="3" type="ORF">HD595_003754</name>
</gene>
<feature type="region of interest" description="Disordered" evidence="1">
    <location>
        <begin position="31"/>
        <end position="84"/>
    </location>
</feature>
<dbReference type="EMBL" id="JAMZEC010000001">
    <property type="protein sequence ID" value="MCP2347632.1"/>
    <property type="molecule type" value="Genomic_DNA"/>
</dbReference>
<name>A0ABT1K1Z5_9ACTN</name>
<reference evidence="3 4" key="1">
    <citation type="submission" date="2022-06" db="EMBL/GenBank/DDBJ databases">
        <title>Sequencing the genomes of 1000 actinobacteria strains.</title>
        <authorList>
            <person name="Klenk H.-P."/>
        </authorList>
    </citation>
    <scope>NUCLEOTIDE SEQUENCE [LARGE SCALE GENOMIC DNA]</scope>
    <source>
        <strain evidence="3 4">DSM 44170</strain>
    </source>
</reference>
<dbReference type="InterPro" id="IPR051917">
    <property type="entry name" value="Transposase-Integrase"/>
</dbReference>
<evidence type="ECO:0000313" key="3">
    <source>
        <dbReference type="EMBL" id="MCP2347632.1"/>
    </source>
</evidence>